<evidence type="ECO:0000313" key="13">
    <source>
        <dbReference type="Proteomes" id="UP000268857"/>
    </source>
</evidence>
<evidence type="ECO:0000256" key="8">
    <source>
        <dbReference type="ARBA" id="ARBA00048617"/>
    </source>
</evidence>
<comment type="pathway">
    <text evidence="1 9">Porphyrin-containing compound metabolism; protoporphyrin-IX biosynthesis; coproporphyrinogen-III from 5-aminolevulinate: step 3/4.</text>
</comment>
<comment type="function">
    <text evidence="6 9">Catalyzes cyclization of the linear tetrapyrrole, hydroxymethylbilane, to the macrocyclic uroporphyrinogen III.</text>
</comment>
<dbReference type="PANTHER" id="PTHR38042:SF1">
    <property type="entry name" value="UROPORPHYRINOGEN-III SYNTHASE, CHLOROPLASTIC"/>
    <property type="match status" value="1"/>
</dbReference>
<feature type="region of interest" description="Disordered" evidence="10">
    <location>
        <begin position="1"/>
        <end position="28"/>
    </location>
</feature>
<dbReference type="InterPro" id="IPR036108">
    <property type="entry name" value="4pyrrol_syn_uPrphyn_synt_sf"/>
</dbReference>
<comment type="similarity">
    <text evidence="2 9">Belongs to the uroporphyrinogen-III synthase family.</text>
</comment>
<dbReference type="GO" id="GO:0006782">
    <property type="term" value="P:protoporphyrinogen IX biosynthetic process"/>
    <property type="evidence" value="ECO:0007669"/>
    <property type="project" value="UniProtKB-UniRule"/>
</dbReference>
<sequence length="309" mass="33301">MPTNFSPSSPGRSQGTAPTPPLSPSSSLPLSGKTILVTRSAGQSSLFTELLLTAGADVIEMPALEISSPSSWEALDCAIAQLSDFDWLILTSSNAVDYFLERLMAQGKDVRALAGIKIAVVGEKTAQSLRQRCLQPEFIPPNFVADSLVENFPEELVDKKILFPRVESGGREVLVKELTAQGADVTEVAAYQSCCPTSIPTSAEVALQNKKVDVITFASSKTVQFFCQLVEKTFSHTTVENHLSTPASYLEGVCIASIGPQTSKTCRSLFGRVDVEAEEYTLEGLTQALVKWAASSYSRIQEPEVSSQK</sequence>
<dbReference type="Proteomes" id="UP000268857">
    <property type="component" value="Unassembled WGS sequence"/>
</dbReference>
<dbReference type="FunFam" id="3.40.50.10090:FF:000001">
    <property type="entry name" value="Bifunctional uroporphyrinogen-III C-methyltransferase/uroporphyrinogen-III synthase"/>
    <property type="match status" value="1"/>
</dbReference>
<evidence type="ECO:0000313" key="12">
    <source>
        <dbReference type="EMBL" id="RUR86915.1"/>
    </source>
</evidence>
<dbReference type="InterPro" id="IPR003754">
    <property type="entry name" value="4pyrrol_synth_uPrphyn_synth"/>
</dbReference>
<dbReference type="GO" id="GO:0006780">
    <property type="term" value="P:uroporphyrinogen III biosynthetic process"/>
    <property type="evidence" value="ECO:0007669"/>
    <property type="project" value="UniProtKB-UniRule"/>
</dbReference>
<organism evidence="12 13">
    <name type="scientific">Chlorogloeopsis fritschii PCC 6912</name>
    <dbReference type="NCBI Taxonomy" id="211165"/>
    <lineage>
        <taxon>Bacteria</taxon>
        <taxon>Bacillati</taxon>
        <taxon>Cyanobacteriota</taxon>
        <taxon>Cyanophyceae</taxon>
        <taxon>Nostocales</taxon>
        <taxon>Chlorogloeopsidaceae</taxon>
        <taxon>Chlorogloeopsis</taxon>
    </lineage>
</organism>
<dbReference type="AlphaFoldDB" id="A0A3S0YKY3"/>
<comment type="catalytic activity">
    <reaction evidence="8 9">
        <text>hydroxymethylbilane = uroporphyrinogen III + H2O</text>
        <dbReference type="Rhea" id="RHEA:18965"/>
        <dbReference type="ChEBI" id="CHEBI:15377"/>
        <dbReference type="ChEBI" id="CHEBI:57308"/>
        <dbReference type="ChEBI" id="CHEBI:57845"/>
        <dbReference type="EC" id="4.2.1.75"/>
    </reaction>
</comment>
<dbReference type="GO" id="GO:0004852">
    <property type="term" value="F:uroporphyrinogen-III synthase activity"/>
    <property type="evidence" value="ECO:0007669"/>
    <property type="project" value="UniProtKB-UniRule"/>
</dbReference>
<dbReference type="UniPathway" id="UPA00251">
    <property type="reaction ID" value="UER00320"/>
</dbReference>
<evidence type="ECO:0000256" key="9">
    <source>
        <dbReference type="RuleBase" id="RU366031"/>
    </source>
</evidence>
<comment type="caution">
    <text evidence="12">The sequence shown here is derived from an EMBL/GenBank/DDBJ whole genome shotgun (WGS) entry which is preliminary data.</text>
</comment>
<accession>A0A3S0YKY3</accession>
<evidence type="ECO:0000256" key="5">
    <source>
        <dbReference type="ARBA" id="ARBA00023244"/>
    </source>
</evidence>
<evidence type="ECO:0000259" key="11">
    <source>
        <dbReference type="Pfam" id="PF02602"/>
    </source>
</evidence>
<dbReference type="EMBL" id="RSCJ01000001">
    <property type="protein sequence ID" value="RUR86915.1"/>
    <property type="molecule type" value="Genomic_DNA"/>
</dbReference>
<evidence type="ECO:0000256" key="6">
    <source>
        <dbReference type="ARBA" id="ARBA00037589"/>
    </source>
</evidence>
<evidence type="ECO:0000256" key="7">
    <source>
        <dbReference type="ARBA" id="ARBA00040167"/>
    </source>
</evidence>
<keyword evidence="4 9" id="KW-0456">Lyase</keyword>
<dbReference type="EC" id="4.2.1.75" evidence="3 9"/>
<dbReference type="STRING" id="211165.GCA_000317285_05271"/>
<feature type="compositionally biased region" description="Polar residues" evidence="10">
    <location>
        <begin position="1"/>
        <end position="17"/>
    </location>
</feature>
<keyword evidence="13" id="KW-1185">Reference proteome</keyword>
<proteinExistence type="inferred from homology"/>
<reference evidence="12 13" key="1">
    <citation type="journal article" date="2019" name="Genome Biol. Evol.">
        <title>Day and night: Metabolic profiles and evolutionary relationships of six axenic non-marine cyanobacteria.</title>
        <authorList>
            <person name="Will S.E."/>
            <person name="Henke P."/>
            <person name="Boedeker C."/>
            <person name="Huang S."/>
            <person name="Brinkmann H."/>
            <person name="Rohde M."/>
            <person name="Jarek M."/>
            <person name="Friedl T."/>
            <person name="Seufert S."/>
            <person name="Schumacher M."/>
            <person name="Overmann J."/>
            <person name="Neumann-Schaal M."/>
            <person name="Petersen J."/>
        </authorList>
    </citation>
    <scope>NUCLEOTIDE SEQUENCE [LARGE SCALE GENOMIC DNA]</scope>
    <source>
        <strain evidence="12 13">PCC 6912</strain>
    </source>
</reference>
<evidence type="ECO:0000256" key="3">
    <source>
        <dbReference type="ARBA" id="ARBA00013109"/>
    </source>
</evidence>
<dbReference type="Pfam" id="PF02602">
    <property type="entry name" value="HEM4"/>
    <property type="match status" value="1"/>
</dbReference>
<keyword evidence="5 9" id="KW-0627">Porphyrin biosynthesis</keyword>
<dbReference type="SUPFAM" id="SSF69618">
    <property type="entry name" value="HemD-like"/>
    <property type="match status" value="1"/>
</dbReference>
<dbReference type="InterPro" id="IPR039793">
    <property type="entry name" value="UROS/Hem4"/>
</dbReference>
<feature type="domain" description="Tetrapyrrole biosynthesis uroporphyrinogen III synthase" evidence="11">
    <location>
        <begin position="48"/>
        <end position="287"/>
    </location>
</feature>
<dbReference type="Gene3D" id="3.40.50.10090">
    <property type="match status" value="2"/>
</dbReference>
<evidence type="ECO:0000256" key="2">
    <source>
        <dbReference type="ARBA" id="ARBA00008133"/>
    </source>
</evidence>
<evidence type="ECO:0000256" key="4">
    <source>
        <dbReference type="ARBA" id="ARBA00023239"/>
    </source>
</evidence>
<dbReference type="CDD" id="cd06578">
    <property type="entry name" value="HemD"/>
    <property type="match status" value="1"/>
</dbReference>
<evidence type="ECO:0000256" key="10">
    <source>
        <dbReference type="SAM" id="MobiDB-lite"/>
    </source>
</evidence>
<name>A0A3S0YKY3_CHLFR</name>
<dbReference type="PANTHER" id="PTHR38042">
    <property type="entry name" value="UROPORPHYRINOGEN-III SYNTHASE, CHLOROPLASTIC"/>
    <property type="match status" value="1"/>
</dbReference>
<evidence type="ECO:0000256" key="1">
    <source>
        <dbReference type="ARBA" id="ARBA00004772"/>
    </source>
</evidence>
<dbReference type="OrthoDB" id="9815856at2"/>
<gene>
    <name evidence="12" type="ORF">PCC6912_03580</name>
</gene>
<protein>
    <recommendedName>
        <fullName evidence="7 9">Uroporphyrinogen-III synthase</fullName>
        <ecNumber evidence="3 9">4.2.1.75</ecNumber>
    </recommendedName>
</protein>